<organism evidence="4 5">
    <name type="scientific">Solibacillus kalamii</name>
    <dbReference type="NCBI Taxonomy" id="1748298"/>
    <lineage>
        <taxon>Bacteria</taxon>
        <taxon>Bacillati</taxon>
        <taxon>Bacillota</taxon>
        <taxon>Bacilli</taxon>
        <taxon>Bacillales</taxon>
        <taxon>Caryophanaceae</taxon>
        <taxon>Solibacillus</taxon>
    </lineage>
</organism>
<dbReference type="SUPFAM" id="SSF55785">
    <property type="entry name" value="PYP-like sensor domain (PAS domain)"/>
    <property type="match status" value="1"/>
</dbReference>
<evidence type="ECO:0000256" key="2">
    <source>
        <dbReference type="SAM" id="Phobius"/>
    </source>
</evidence>
<feature type="transmembrane region" description="Helical" evidence="2">
    <location>
        <begin position="189"/>
        <end position="207"/>
    </location>
</feature>
<dbReference type="Pfam" id="PF00989">
    <property type="entry name" value="PAS"/>
    <property type="match status" value="1"/>
</dbReference>
<feature type="transmembrane region" description="Helical" evidence="2">
    <location>
        <begin position="76"/>
        <end position="95"/>
    </location>
</feature>
<keyword evidence="2" id="KW-0472">Membrane</keyword>
<keyword evidence="2" id="KW-0812">Transmembrane</keyword>
<feature type="transmembrane region" description="Helical" evidence="2">
    <location>
        <begin position="115"/>
        <end position="137"/>
    </location>
</feature>
<reference evidence="4 5" key="1">
    <citation type="journal article" date="2017" name="Int. J. Syst. Evol. Microbiol.">
        <title>Solibacillus kalamii sp. nov., isolated from a high-efficiency particulate arrestance filter system used in the International Space Station.</title>
        <authorList>
            <person name="Checinska Sielaff A."/>
            <person name="Kumar R.M."/>
            <person name="Pal D."/>
            <person name="Mayilraj S."/>
            <person name="Venkateswaran K."/>
        </authorList>
    </citation>
    <scope>NUCLEOTIDE SEQUENCE [LARGE SCALE GENOMIC DNA]</scope>
    <source>
        <strain evidence="4 5">ISSFR-015</strain>
    </source>
</reference>
<dbReference type="InterPro" id="IPR052016">
    <property type="entry name" value="Bact_Sigma-Reg"/>
</dbReference>
<evidence type="ECO:0000313" key="5">
    <source>
        <dbReference type="Proteomes" id="UP000196594"/>
    </source>
</evidence>
<proteinExistence type="predicted"/>
<evidence type="ECO:0000259" key="3">
    <source>
        <dbReference type="PROSITE" id="PS50112"/>
    </source>
</evidence>
<sequence length="642" mass="73073">MIAFFQSLTLSTRLLVLISVFFFTALNLQVDFFTTLYEPFRANHVAIHSILEVASIFVALAIALHGWISFRETMSANWLLFSAMFVAVAVLDALHTVTFEGMPYFIIDSNSLVAAWFWIAARLTESIIFLVVVLFPLKSRVKLFVRNYVYLLALLYAASMAFIIFKYHADLPLLIGERGPTSLKNGFEYVTMIIHAAVLIKVMSSKFDMNFRDFSFASFYLILSSWLFTSYEAVTEYRNMAGHVFKVLGYYYLLKHIYHREIEKPYTELHNLSARHKLLLNSVAEGIYGIDKEGKVTFINDSAIKMLGYRQEEIVGLDLHDLIHCTSEGQCLSKTACLAWQTSYDGKSRISKDQFFQHRDGHVFPVSMKTEPMLENGEQRGTVITFYDLSRELAFDALQREKKEIDLELQLAVKLQESLSMQQRKWKLLEDVGAVSVPYRALNGDFYSIVPQGDLLMMAIADISGKGVPAAIQKSMMVYALEDFNSRYEEPHDVLTSMNSFVHDYTSDYSFVTLTMANYNKATRLFSYSTGGHEPIIWYKAGIDEFINLHTRNPALGIMADSIYTTHSVELEPNDLIILYTDGVTECKEDDASDGIDLLHRAVMKADLSLPGELLAKQVLERVNELRPSDIHDDQTILILKA</sequence>
<comment type="caution">
    <text evidence="4">The sequence shown here is derived from an EMBL/GenBank/DDBJ whole genome shotgun (WGS) entry which is preliminary data.</text>
</comment>
<name>A0ABX3ZKH8_9BACL</name>
<dbReference type="NCBIfam" id="TIGR00229">
    <property type="entry name" value="sensory_box"/>
    <property type="match status" value="1"/>
</dbReference>
<feature type="domain" description="PAS" evidence="3">
    <location>
        <begin position="272"/>
        <end position="324"/>
    </location>
</feature>
<evidence type="ECO:0000256" key="1">
    <source>
        <dbReference type="ARBA" id="ARBA00022801"/>
    </source>
</evidence>
<feature type="transmembrane region" description="Helical" evidence="2">
    <location>
        <begin position="45"/>
        <end position="64"/>
    </location>
</feature>
<dbReference type="Pfam" id="PF07228">
    <property type="entry name" value="SpoIIE"/>
    <property type="match status" value="1"/>
</dbReference>
<dbReference type="InterPro" id="IPR013767">
    <property type="entry name" value="PAS_fold"/>
</dbReference>
<dbReference type="InterPro" id="IPR000014">
    <property type="entry name" value="PAS"/>
</dbReference>
<dbReference type="EMBL" id="NHNT01000002">
    <property type="protein sequence ID" value="OUZ40236.1"/>
    <property type="molecule type" value="Genomic_DNA"/>
</dbReference>
<dbReference type="SMART" id="SM00091">
    <property type="entry name" value="PAS"/>
    <property type="match status" value="1"/>
</dbReference>
<keyword evidence="5" id="KW-1185">Reference proteome</keyword>
<protein>
    <recommendedName>
        <fullName evidence="3">PAS domain-containing protein</fullName>
    </recommendedName>
</protein>
<dbReference type="RefSeq" id="WP_087616548.1">
    <property type="nucleotide sequence ID" value="NZ_JAFBEY010000001.1"/>
</dbReference>
<keyword evidence="2" id="KW-1133">Transmembrane helix</keyword>
<dbReference type="Proteomes" id="UP000196594">
    <property type="component" value="Unassembled WGS sequence"/>
</dbReference>
<dbReference type="SUPFAM" id="SSF81606">
    <property type="entry name" value="PP2C-like"/>
    <property type="match status" value="1"/>
</dbReference>
<dbReference type="PROSITE" id="PS50112">
    <property type="entry name" value="PAS"/>
    <property type="match status" value="1"/>
</dbReference>
<gene>
    <name evidence="4" type="ORF">CBM15_06895</name>
</gene>
<dbReference type="PANTHER" id="PTHR43156:SF2">
    <property type="entry name" value="STAGE II SPORULATION PROTEIN E"/>
    <property type="match status" value="1"/>
</dbReference>
<feature type="transmembrane region" description="Helical" evidence="2">
    <location>
        <begin position="214"/>
        <end position="231"/>
    </location>
</feature>
<dbReference type="InterPro" id="IPR035965">
    <property type="entry name" value="PAS-like_dom_sf"/>
</dbReference>
<accession>A0ABX3ZKH8</accession>
<dbReference type="InterPro" id="IPR001932">
    <property type="entry name" value="PPM-type_phosphatase-like_dom"/>
</dbReference>
<dbReference type="SMART" id="SM00331">
    <property type="entry name" value="PP2C_SIG"/>
    <property type="match status" value="1"/>
</dbReference>
<dbReference type="InterPro" id="IPR036457">
    <property type="entry name" value="PPM-type-like_dom_sf"/>
</dbReference>
<dbReference type="CDD" id="cd00130">
    <property type="entry name" value="PAS"/>
    <property type="match status" value="1"/>
</dbReference>
<evidence type="ECO:0000313" key="4">
    <source>
        <dbReference type="EMBL" id="OUZ40236.1"/>
    </source>
</evidence>
<dbReference type="Gene3D" id="3.60.40.10">
    <property type="entry name" value="PPM-type phosphatase domain"/>
    <property type="match status" value="1"/>
</dbReference>
<feature type="transmembrane region" description="Helical" evidence="2">
    <location>
        <begin position="149"/>
        <end position="169"/>
    </location>
</feature>
<dbReference type="PANTHER" id="PTHR43156">
    <property type="entry name" value="STAGE II SPORULATION PROTEIN E-RELATED"/>
    <property type="match status" value="1"/>
</dbReference>
<dbReference type="Gene3D" id="3.30.450.20">
    <property type="entry name" value="PAS domain"/>
    <property type="match status" value="1"/>
</dbReference>
<keyword evidence="1" id="KW-0378">Hydrolase</keyword>
<dbReference type="Pfam" id="PF17159">
    <property type="entry name" value="MASE3"/>
    <property type="match status" value="1"/>
</dbReference>
<dbReference type="InterPro" id="IPR033425">
    <property type="entry name" value="MASE3"/>
</dbReference>
<feature type="transmembrane region" description="Helical" evidence="2">
    <location>
        <begin position="12"/>
        <end position="33"/>
    </location>
</feature>